<name>A0A6V7PI14_ANACO</name>
<sequence>MLEQLPKRGVCCSIKYKAKEPEGTKEHPAAWRRRGKVLGAGAKARVDCDSKAQGCAGVKARTLHLLRSFAFLDTNIILRLWVYSSPWSIDPVYGIESPSWEKCGSLNPWSWSPHDSRRNSRIFVAYERIHVATWAPPRSRRLYPE</sequence>
<reference evidence="1" key="1">
    <citation type="submission" date="2020-07" db="EMBL/GenBank/DDBJ databases">
        <authorList>
            <person name="Lin J."/>
        </authorList>
    </citation>
    <scope>NUCLEOTIDE SEQUENCE</scope>
</reference>
<proteinExistence type="predicted"/>
<gene>
    <name evidence="1" type="ORF">CB5_LOCUS13514</name>
</gene>
<dbReference type="AlphaFoldDB" id="A0A6V7PI14"/>
<evidence type="ECO:0000313" key="1">
    <source>
        <dbReference type="EMBL" id="CAD1830303.1"/>
    </source>
</evidence>
<dbReference type="EMBL" id="LR862148">
    <property type="protein sequence ID" value="CAD1830303.1"/>
    <property type="molecule type" value="Genomic_DNA"/>
</dbReference>
<accession>A0A6V7PI14</accession>
<protein>
    <submittedName>
        <fullName evidence="1">Uncharacterized protein</fullName>
    </submittedName>
</protein>
<organism evidence="1">
    <name type="scientific">Ananas comosus var. bracteatus</name>
    <name type="common">red pineapple</name>
    <dbReference type="NCBI Taxonomy" id="296719"/>
    <lineage>
        <taxon>Eukaryota</taxon>
        <taxon>Viridiplantae</taxon>
        <taxon>Streptophyta</taxon>
        <taxon>Embryophyta</taxon>
        <taxon>Tracheophyta</taxon>
        <taxon>Spermatophyta</taxon>
        <taxon>Magnoliopsida</taxon>
        <taxon>Liliopsida</taxon>
        <taxon>Poales</taxon>
        <taxon>Bromeliaceae</taxon>
        <taxon>Bromelioideae</taxon>
        <taxon>Ananas</taxon>
    </lineage>
</organism>